<reference evidence="2" key="1">
    <citation type="journal article" date="2020" name="Stud. Mycol.">
        <title>101 Dothideomycetes genomes: a test case for predicting lifestyles and emergence of pathogens.</title>
        <authorList>
            <person name="Haridas S."/>
            <person name="Albert R."/>
            <person name="Binder M."/>
            <person name="Bloem J."/>
            <person name="Labutti K."/>
            <person name="Salamov A."/>
            <person name="Andreopoulos B."/>
            <person name="Baker S."/>
            <person name="Barry K."/>
            <person name="Bills G."/>
            <person name="Bluhm B."/>
            <person name="Cannon C."/>
            <person name="Castanera R."/>
            <person name="Culley D."/>
            <person name="Daum C."/>
            <person name="Ezra D."/>
            <person name="Gonzalez J."/>
            <person name="Henrissat B."/>
            <person name="Kuo A."/>
            <person name="Liang C."/>
            <person name="Lipzen A."/>
            <person name="Lutzoni F."/>
            <person name="Magnuson J."/>
            <person name="Mondo S."/>
            <person name="Nolan M."/>
            <person name="Ohm R."/>
            <person name="Pangilinan J."/>
            <person name="Park H.-J."/>
            <person name="Ramirez L."/>
            <person name="Alfaro M."/>
            <person name="Sun H."/>
            <person name="Tritt A."/>
            <person name="Yoshinaga Y."/>
            <person name="Zwiers L.-H."/>
            <person name="Turgeon B."/>
            <person name="Goodwin S."/>
            <person name="Spatafora J."/>
            <person name="Crous P."/>
            <person name="Grigoriev I."/>
        </authorList>
    </citation>
    <scope>NUCLEOTIDE SEQUENCE</scope>
    <source>
        <strain evidence="2">CBS 122681</strain>
    </source>
</reference>
<evidence type="ECO:0000313" key="3">
    <source>
        <dbReference type="Proteomes" id="UP000799324"/>
    </source>
</evidence>
<name>A0A6A6TIN9_9PLEO</name>
<dbReference type="Proteomes" id="UP000799324">
    <property type="component" value="Unassembled WGS sequence"/>
</dbReference>
<feature type="region of interest" description="Disordered" evidence="1">
    <location>
        <begin position="1"/>
        <end position="28"/>
    </location>
</feature>
<sequence>MPPTWLPHRLPKISTSTTRRMTGPTPTSRRLRIHSQVSQLVRPQMLSMLDKLMPTNTTPWVSSSIISTTRRMCPTMSKIRSWKRSHLGTWGWTVLPSQASILLASSTSTCPSSKTRIRSESQSLDLTSRSTLRRLSKLHMGSRRRLSFSSTPNAVR</sequence>
<dbReference type="EMBL" id="MU004312">
    <property type="protein sequence ID" value="KAF2658788.1"/>
    <property type="molecule type" value="Genomic_DNA"/>
</dbReference>
<keyword evidence="3" id="KW-1185">Reference proteome</keyword>
<feature type="compositionally biased region" description="Polar residues" evidence="1">
    <location>
        <begin position="13"/>
        <end position="28"/>
    </location>
</feature>
<evidence type="ECO:0000313" key="2">
    <source>
        <dbReference type="EMBL" id="KAF2658788.1"/>
    </source>
</evidence>
<gene>
    <name evidence="2" type="ORF">K491DRAFT_247050</name>
</gene>
<evidence type="ECO:0000256" key="1">
    <source>
        <dbReference type="SAM" id="MobiDB-lite"/>
    </source>
</evidence>
<accession>A0A6A6TIN9</accession>
<organism evidence="2 3">
    <name type="scientific">Lophiostoma macrostomum CBS 122681</name>
    <dbReference type="NCBI Taxonomy" id="1314788"/>
    <lineage>
        <taxon>Eukaryota</taxon>
        <taxon>Fungi</taxon>
        <taxon>Dikarya</taxon>
        <taxon>Ascomycota</taxon>
        <taxon>Pezizomycotina</taxon>
        <taxon>Dothideomycetes</taxon>
        <taxon>Pleosporomycetidae</taxon>
        <taxon>Pleosporales</taxon>
        <taxon>Lophiostomataceae</taxon>
        <taxon>Lophiostoma</taxon>
    </lineage>
</organism>
<proteinExistence type="predicted"/>
<dbReference type="AlphaFoldDB" id="A0A6A6TIN9"/>
<protein>
    <submittedName>
        <fullName evidence="2">Uncharacterized protein</fullName>
    </submittedName>
</protein>